<organism evidence="2 3">
    <name type="scientific">Lecanosticta acicola</name>
    <dbReference type="NCBI Taxonomy" id="111012"/>
    <lineage>
        <taxon>Eukaryota</taxon>
        <taxon>Fungi</taxon>
        <taxon>Dikarya</taxon>
        <taxon>Ascomycota</taxon>
        <taxon>Pezizomycotina</taxon>
        <taxon>Dothideomycetes</taxon>
        <taxon>Dothideomycetidae</taxon>
        <taxon>Mycosphaerellales</taxon>
        <taxon>Mycosphaerellaceae</taxon>
        <taxon>Lecanosticta</taxon>
    </lineage>
</organism>
<reference evidence="2" key="1">
    <citation type="submission" date="2023-11" db="EMBL/GenBank/DDBJ databases">
        <authorList>
            <person name="Alioto T."/>
            <person name="Alioto T."/>
            <person name="Gomez Garrido J."/>
        </authorList>
    </citation>
    <scope>NUCLEOTIDE SEQUENCE</scope>
</reference>
<keyword evidence="3" id="KW-1185">Reference proteome</keyword>
<evidence type="ECO:0000313" key="3">
    <source>
        <dbReference type="Proteomes" id="UP001296104"/>
    </source>
</evidence>
<protein>
    <recommendedName>
        <fullName evidence="1">LYC1 C-terminal domain-containing protein</fullName>
    </recommendedName>
</protein>
<dbReference type="InterPro" id="IPR016181">
    <property type="entry name" value="Acyl_CoA_acyltransferase"/>
</dbReference>
<dbReference type="SUPFAM" id="SSF55729">
    <property type="entry name" value="Acyl-CoA N-acyltransferases (Nat)"/>
    <property type="match status" value="1"/>
</dbReference>
<dbReference type="PANTHER" id="PTHR34815">
    <property type="entry name" value="LYSINE ACETYLTRANSFERASE"/>
    <property type="match status" value="1"/>
</dbReference>
<dbReference type="Proteomes" id="UP001296104">
    <property type="component" value="Unassembled WGS sequence"/>
</dbReference>
<sequence length="389" mass="43703">MGSFDLPNRDSPDLHLVVATRDELRALQHENSEEWRGALSLEAYLRREEHLYSQDMTKEGGMTPWMLVHQPDPDGPRKVLCGCETLRKNALVGRQGKAEDAIAYGICSVFCPEGYRGRGYAGRMMTELGEKLRSWKTDEGELCLFSVLYSDIGKDFYAARGWHPFPSAHVTLPASTRRPAGQVRPLEANDLPALSSTDEAMLRKQLSAMKTDNRPAVALLPDARTFQWHHAREEFVGKELHGKPPVVKGAIIGDSPGARVWAIWTRVWSNPKEETPNTLHILRLVVEDEAYSDFKPASPDIAAKSRDTAVAHAVAEVFRAAQYEATQWDMKEVTIWNPTSATLAAAQTIDPNVTVIQRETDSIASLQWYGSSRTWQDVDWIKNEKFGWC</sequence>
<comment type="caution">
    <text evidence="2">The sequence shown here is derived from an EMBL/GenBank/DDBJ whole genome shotgun (WGS) entry which is preliminary data.</text>
</comment>
<evidence type="ECO:0000259" key="1">
    <source>
        <dbReference type="Pfam" id="PF22998"/>
    </source>
</evidence>
<dbReference type="InterPro" id="IPR053013">
    <property type="entry name" value="LAT"/>
</dbReference>
<dbReference type="Gene3D" id="3.40.630.30">
    <property type="match status" value="1"/>
</dbReference>
<dbReference type="EMBL" id="CAVMBE010000013">
    <property type="protein sequence ID" value="CAK3930345.1"/>
    <property type="molecule type" value="Genomic_DNA"/>
</dbReference>
<accession>A0AAI8YVU4</accession>
<feature type="domain" description="LYC1 C-terminal" evidence="1">
    <location>
        <begin position="169"/>
        <end position="389"/>
    </location>
</feature>
<dbReference type="Pfam" id="PF22998">
    <property type="entry name" value="GNAT_LYC1-like"/>
    <property type="match status" value="1"/>
</dbReference>
<name>A0AAI8YVU4_9PEZI</name>
<dbReference type="InterPro" id="IPR055100">
    <property type="entry name" value="GNAT_LYC1-like"/>
</dbReference>
<gene>
    <name evidence="2" type="ORF">LECACI_7A002922</name>
</gene>
<dbReference type="AlphaFoldDB" id="A0AAI8YVU4"/>
<proteinExistence type="predicted"/>
<evidence type="ECO:0000313" key="2">
    <source>
        <dbReference type="EMBL" id="CAK3930345.1"/>
    </source>
</evidence>
<dbReference type="PANTHER" id="PTHR34815:SF4">
    <property type="entry name" value="N-ACETYLTRANSFERASE DOMAIN-CONTAINING PROTEIN"/>
    <property type="match status" value="1"/>
</dbReference>